<evidence type="ECO:0000313" key="3">
    <source>
        <dbReference type="EMBL" id="MFC3859943.1"/>
    </source>
</evidence>
<feature type="transmembrane region" description="Helical" evidence="2">
    <location>
        <begin position="120"/>
        <end position="138"/>
    </location>
</feature>
<feature type="region of interest" description="Disordered" evidence="1">
    <location>
        <begin position="1"/>
        <end position="27"/>
    </location>
</feature>
<feature type="transmembrane region" description="Helical" evidence="2">
    <location>
        <begin position="239"/>
        <end position="259"/>
    </location>
</feature>
<evidence type="ECO:0000256" key="1">
    <source>
        <dbReference type="SAM" id="MobiDB-lite"/>
    </source>
</evidence>
<feature type="transmembrane region" description="Helical" evidence="2">
    <location>
        <begin position="213"/>
        <end position="233"/>
    </location>
</feature>
<feature type="transmembrane region" description="Helical" evidence="2">
    <location>
        <begin position="98"/>
        <end position="114"/>
    </location>
</feature>
<evidence type="ECO:0000313" key="4">
    <source>
        <dbReference type="Proteomes" id="UP001595748"/>
    </source>
</evidence>
<feature type="transmembrane region" description="Helical" evidence="2">
    <location>
        <begin position="183"/>
        <end position="201"/>
    </location>
</feature>
<keyword evidence="2" id="KW-1133">Transmembrane helix</keyword>
<dbReference type="RefSeq" id="WP_380076102.1">
    <property type="nucleotide sequence ID" value="NZ_JBHRZF010000036.1"/>
</dbReference>
<proteinExistence type="predicted"/>
<sequence>MPAKAAALTANETHRIPQRGKSDPKRQRLPAEWLPRQHGAWAMLFLPFIVGVALRVQEGHFNIFAVPLLLLWLVGYFAFYDLSLWLKARNKTRYVRPLQVYGGLSAVLGAIVLWLEPALIQWGIVYAPLLSIGLWQAWKKDESALLGRIMTVIAACLICAVTFSDGLFPFLQGLQTNPAFRRAAMATAILTLYFVGTVFYVKTMIRERGEKGFLAYSVGYHAVITLLATWAAITQGVHWLVPVFLLATTIRAYVLPIIGPMRQKTITPKQVGITEFFFVLALLFILVR</sequence>
<feature type="transmembrane region" description="Helical" evidence="2">
    <location>
        <begin position="271"/>
        <end position="287"/>
    </location>
</feature>
<feature type="transmembrane region" description="Helical" evidence="2">
    <location>
        <begin position="63"/>
        <end position="86"/>
    </location>
</feature>
<organism evidence="3 4">
    <name type="scientific">Deinococcus antarcticus</name>
    <dbReference type="NCBI Taxonomy" id="1298767"/>
    <lineage>
        <taxon>Bacteria</taxon>
        <taxon>Thermotogati</taxon>
        <taxon>Deinococcota</taxon>
        <taxon>Deinococci</taxon>
        <taxon>Deinococcales</taxon>
        <taxon>Deinococcaceae</taxon>
        <taxon>Deinococcus</taxon>
    </lineage>
</organism>
<gene>
    <name evidence="3" type="ORF">ACFOPQ_04075</name>
</gene>
<keyword evidence="4" id="KW-1185">Reference proteome</keyword>
<name>A0ABV8A688_9DEIO</name>
<reference evidence="4" key="1">
    <citation type="journal article" date="2019" name="Int. J. Syst. Evol. Microbiol.">
        <title>The Global Catalogue of Microorganisms (GCM) 10K type strain sequencing project: providing services to taxonomists for standard genome sequencing and annotation.</title>
        <authorList>
            <consortium name="The Broad Institute Genomics Platform"/>
            <consortium name="The Broad Institute Genome Sequencing Center for Infectious Disease"/>
            <person name="Wu L."/>
            <person name="Ma J."/>
        </authorList>
    </citation>
    <scope>NUCLEOTIDE SEQUENCE [LARGE SCALE GENOMIC DNA]</scope>
    <source>
        <strain evidence="4">CCTCC AB 2013263</strain>
    </source>
</reference>
<feature type="transmembrane region" description="Helical" evidence="2">
    <location>
        <begin position="145"/>
        <end position="163"/>
    </location>
</feature>
<dbReference type="Proteomes" id="UP001595748">
    <property type="component" value="Unassembled WGS sequence"/>
</dbReference>
<feature type="transmembrane region" description="Helical" evidence="2">
    <location>
        <begin position="38"/>
        <end position="57"/>
    </location>
</feature>
<keyword evidence="2" id="KW-0472">Membrane</keyword>
<accession>A0ABV8A688</accession>
<keyword evidence="2" id="KW-0812">Transmembrane</keyword>
<evidence type="ECO:0000256" key="2">
    <source>
        <dbReference type="SAM" id="Phobius"/>
    </source>
</evidence>
<protein>
    <submittedName>
        <fullName evidence="3">YwiC-like family protein</fullName>
    </submittedName>
</protein>
<comment type="caution">
    <text evidence="3">The sequence shown here is derived from an EMBL/GenBank/DDBJ whole genome shotgun (WGS) entry which is preliminary data.</text>
</comment>
<dbReference type="InterPro" id="IPR025576">
    <property type="entry name" value="YwiC"/>
</dbReference>
<feature type="compositionally biased region" description="Basic and acidic residues" evidence="1">
    <location>
        <begin position="12"/>
        <end position="26"/>
    </location>
</feature>
<dbReference type="Pfam" id="PF14256">
    <property type="entry name" value="YwiC"/>
    <property type="match status" value="1"/>
</dbReference>
<dbReference type="EMBL" id="JBHRZF010000036">
    <property type="protein sequence ID" value="MFC3859943.1"/>
    <property type="molecule type" value="Genomic_DNA"/>
</dbReference>